<dbReference type="SUPFAM" id="SSF102588">
    <property type="entry name" value="LmbE-like"/>
    <property type="match status" value="1"/>
</dbReference>
<evidence type="ECO:0000313" key="2">
    <source>
        <dbReference type="Proteomes" id="UP000808337"/>
    </source>
</evidence>
<dbReference type="CDD" id="cd03143">
    <property type="entry name" value="A4_beta-galactosidase_middle_domain"/>
    <property type="match status" value="1"/>
</dbReference>
<comment type="caution">
    <text evidence="1">The sequence shown here is derived from an EMBL/GenBank/DDBJ whole genome shotgun (WGS) entry which is preliminary data.</text>
</comment>
<protein>
    <submittedName>
        <fullName evidence="1">PIG-L family deacetylase</fullName>
    </submittedName>
</protein>
<dbReference type="AlphaFoldDB" id="A0A9D7T1C4"/>
<organism evidence="1 2">
    <name type="scientific">Candidatus Opimibacter skivensis</name>
    <dbReference type="NCBI Taxonomy" id="2982028"/>
    <lineage>
        <taxon>Bacteria</taxon>
        <taxon>Pseudomonadati</taxon>
        <taxon>Bacteroidota</taxon>
        <taxon>Saprospiria</taxon>
        <taxon>Saprospirales</taxon>
        <taxon>Saprospiraceae</taxon>
        <taxon>Candidatus Opimibacter</taxon>
    </lineage>
</organism>
<dbReference type="Pfam" id="PF02585">
    <property type="entry name" value="PIG-L"/>
    <property type="match status" value="1"/>
</dbReference>
<sequence>MKISYNPLAILYFFIFTAIYSPLFSQSSASEIYKDIKKLGVLANVLYVGAHPDDENTRLISYFSNHISAHTTYLSMTRGDGGQNLIGPEIREMLGVIRTQELLAARSVDGGFQMFTRANDFGYSKTPTETFNIWDRNEVLSDVVWAMRTIRPDVIINRFNTDTSRPNHGHHTASAILSTEAFDLAADPSSFPEQLKYVEPWQPRRIYFNTSWWFYGSQENFNKVDKSNMMSIDIGSFDQVSGESNSEIAGRSRSMHKSQGFGSAETRGESLDYIDLIKDAKGTKPKDIFEGIDITWNRVQGGSGIGTKVKQLDSSFDFKSPSSSIPQLLNIYNSIQQLPDSYWKKIKSDECKSLIEKCLGLFIEVRTNKFRVSPGMMLPATLEIANRSNVDVTLSSVRFSSGDTTYSFQSPLKYNQVVMNEMKITVPDHLSTPYWLVDTPKEGMYSVPDQEKRGRPYDAPEISADINIMISGTQIVFNVPVIYKTVDPAKGEIHRPLSITPPVAIQFNEDVLVFSLGNERTIDVTLTAIQDSVSGTLQLKIPQKDWTISPSSIPWSFSNSGETTVLTCKITPPNGQSSATLNPEILSGGQTYHHKVTTIDYDHLPYLSIVREASVKLKSIDLKIIPRAIAYIEGAGDDVVEGLQQIGYSIDVIDPATISTTELSKYQVVILGIRAFNTIEPLAYKNKILFDWVEKGGTMIVQYNTSHALVTDEIAPYPLTLSRDRVTEENSSVTILNPESDIFNFPNKINASDFDGWAQERGLYFPNKWDDHFTPLLEMKDTGENSTKGSLLIAGYGEGYYVYSGISWFRHLPVGVPGSYRLLSNLISLGFKSGKS</sequence>
<accession>A0A9D7T1C4</accession>
<gene>
    <name evidence="1" type="ORF">IPP15_19470</name>
</gene>
<dbReference type="Proteomes" id="UP000808337">
    <property type="component" value="Unassembled WGS sequence"/>
</dbReference>
<proteinExistence type="predicted"/>
<dbReference type="InterPro" id="IPR029062">
    <property type="entry name" value="Class_I_gatase-like"/>
</dbReference>
<reference evidence="1 2" key="1">
    <citation type="submission" date="2020-10" db="EMBL/GenBank/DDBJ databases">
        <title>Connecting structure to function with the recovery of over 1000 high-quality activated sludge metagenome-assembled genomes encoding full-length rRNA genes using long-read sequencing.</title>
        <authorList>
            <person name="Singleton C.M."/>
            <person name="Petriglieri F."/>
            <person name="Kristensen J.M."/>
            <person name="Kirkegaard R.H."/>
            <person name="Michaelsen T.Y."/>
            <person name="Andersen M.H."/>
            <person name="Karst S.M."/>
            <person name="Dueholm M.S."/>
            <person name="Nielsen P.H."/>
            <person name="Albertsen M."/>
        </authorList>
    </citation>
    <scope>NUCLEOTIDE SEQUENCE [LARGE SCALE GENOMIC DNA]</scope>
    <source>
        <strain evidence="1">Ribe_18-Q3-R11-54_MAXAC.273</strain>
    </source>
</reference>
<evidence type="ECO:0000313" key="1">
    <source>
        <dbReference type="EMBL" id="MBK9984514.1"/>
    </source>
</evidence>
<dbReference type="InterPro" id="IPR003737">
    <property type="entry name" value="GlcNAc_PI_deacetylase-related"/>
</dbReference>
<name>A0A9D7T1C4_9BACT</name>
<dbReference type="EMBL" id="JADKGY010000029">
    <property type="protein sequence ID" value="MBK9984514.1"/>
    <property type="molecule type" value="Genomic_DNA"/>
</dbReference>
<dbReference type="Gene3D" id="3.40.50.10320">
    <property type="entry name" value="LmbE-like"/>
    <property type="match status" value="1"/>
</dbReference>
<dbReference type="SUPFAM" id="SSF52317">
    <property type="entry name" value="Class I glutamine amidotransferase-like"/>
    <property type="match status" value="1"/>
</dbReference>
<dbReference type="InterPro" id="IPR024078">
    <property type="entry name" value="LmbE-like_dom_sf"/>
</dbReference>